<evidence type="ECO:0000259" key="3">
    <source>
        <dbReference type="SMART" id="SM00093"/>
    </source>
</evidence>
<dbReference type="InterPro" id="IPR036186">
    <property type="entry name" value="Serpin_sf"/>
</dbReference>
<dbReference type="InterPro" id="IPR042178">
    <property type="entry name" value="Serpin_sf_1"/>
</dbReference>
<gene>
    <name evidence="4" type="ORF">Ciccas_002991</name>
</gene>
<dbReference type="PANTHER" id="PTHR11461:SF211">
    <property type="entry name" value="GH10112P-RELATED"/>
    <property type="match status" value="1"/>
</dbReference>
<dbReference type="Pfam" id="PF00079">
    <property type="entry name" value="Serpin"/>
    <property type="match status" value="2"/>
</dbReference>
<dbReference type="PROSITE" id="PS00284">
    <property type="entry name" value="SERPIN"/>
    <property type="match status" value="1"/>
</dbReference>
<name>A0ABD2QFN8_9PLAT</name>
<dbReference type="EMBL" id="JBJKFK010000255">
    <property type="protein sequence ID" value="KAL3318353.1"/>
    <property type="molecule type" value="Genomic_DNA"/>
</dbReference>
<dbReference type="PANTHER" id="PTHR11461">
    <property type="entry name" value="SERINE PROTEASE INHIBITOR, SERPIN"/>
    <property type="match status" value="1"/>
</dbReference>
<evidence type="ECO:0000256" key="2">
    <source>
        <dbReference type="RuleBase" id="RU000411"/>
    </source>
</evidence>
<keyword evidence="5" id="KW-1185">Reference proteome</keyword>
<organism evidence="4 5">
    <name type="scientific">Cichlidogyrus casuarinus</name>
    <dbReference type="NCBI Taxonomy" id="1844966"/>
    <lineage>
        <taxon>Eukaryota</taxon>
        <taxon>Metazoa</taxon>
        <taxon>Spiralia</taxon>
        <taxon>Lophotrochozoa</taxon>
        <taxon>Platyhelminthes</taxon>
        <taxon>Monogenea</taxon>
        <taxon>Monopisthocotylea</taxon>
        <taxon>Dactylogyridea</taxon>
        <taxon>Ancyrocephalidae</taxon>
        <taxon>Cichlidogyrus</taxon>
    </lineage>
</organism>
<sequence>MTMNLTKFVGSLYANTSCKEVNKVLGPGSIYSALLLVLAGADGDTRAELLQAMGIHPDASNDEIHSKASDLFLKEFNKKETSGPELVNANRIYVQNDFPISETYLNHLRSKYQVEAKNFEISSTFDLNETLPKMGVKEAFMKGRANFSKVHANGAQSLFISKVLHKAYLKADEEGAEAAAATAVSCNLSSRIESTPLVVDRPFLVLIINEQKVPLFMGAVYDPSANN</sequence>
<feature type="domain" description="Serpin" evidence="3">
    <location>
        <begin position="3"/>
        <end position="223"/>
    </location>
</feature>
<dbReference type="SUPFAM" id="SSF56574">
    <property type="entry name" value="Serpins"/>
    <property type="match status" value="1"/>
</dbReference>
<dbReference type="InterPro" id="IPR000215">
    <property type="entry name" value="Serpin_fam"/>
</dbReference>
<dbReference type="InterPro" id="IPR042185">
    <property type="entry name" value="Serpin_sf_2"/>
</dbReference>
<proteinExistence type="inferred from homology"/>
<dbReference type="SMART" id="SM00093">
    <property type="entry name" value="SERPIN"/>
    <property type="match status" value="1"/>
</dbReference>
<dbReference type="Gene3D" id="3.30.497.10">
    <property type="entry name" value="Antithrombin, subunit I, domain 2"/>
    <property type="match status" value="2"/>
</dbReference>
<accession>A0ABD2QFN8</accession>
<dbReference type="AlphaFoldDB" id="A0ABD2QFN8"/>
<evidence type="ECO:0000313" key="5">
    <source>
        <dbReference type="Proteomes" id="UP001626550"/>
    </source>
</evidence>
<dbReference type="InterPro" id="IPR023796">
    <property type="entry name" value="Serpin_dom"/>
</dbReference>
<evidence type="ECO:0000256" key="1">
    <source>
        <dbReference type="ARBA" id="ARBA00009500"/>
    </source>
</evidence>
<reference evidence="4 5" key="1">
    <citation type="submission" date="2024-11" db="EMBL/GenBank/DDBJ databases">
        <title>Adaptive evolution of stress response genes in parasites aligns with host niche diversity.</title>
        <authorList>
            <person name="Hahn C."/>
            <person name="Resl P."/>
        </authorList>
    </citation>
    <scope>NUCLEOTIDE SEQUENCE [LARGE SCALE GENOMIC DNA]</scope>
    <source>
        <strain evidence="4">EGGRZ-B1_66</strain>
        <tissue evidence="4">Body</tissue>
    </source>
</reference>
<protein>
    <recommendedName>
        <fullName evidence="3">Serpin domain-containing protein</fullName>
    </recommendedName>
</protein>
<dbReference type="InterPro" id="IPR023795">
    <property type="entry name" value="Serpin_CS"/>
</dbReference>
<evidence type="ECO:0000313" key="4">
    <source>
        <dbReference type="EMBL" id="KAL3318353.1"/>
    </source>
</evidence>
<dbReference type="Gene3D" id="2.30.39.10">
    <property type="entry name" value="Alpha-1-antitrypsin, domain 1"/>
    <property type="match status" value="1"/>
</dbReference>
<comment type="similarity">
    <text evidence="1 2">Belongs to the serpin family.</text>
</comment>
<comment type="caution">
    <text evidence="4">The sequence shown here is derived from an EMBL/GenBank/DDBJ whole genome shotgun (WGS) entry which is preliminary data.</text>
</comment>
<dbReference type="Proteomes" id="UP001626550">
    <property type="component" value="Unassembled WGS sequence"/>
</dbReference>